<dbReference type="PANTHER" id="PTHR10491:SF4">
    <property type="entry name" value="METHIONINE ADENOSYLTRANSFERASE 2 SUBUNIT BETA"/>
    <property type="match status" value="1"/>
</dbReference>
<reference evidence="2 3" key="1">
    <citation type="submission" date="2021-11" db="EMBL/GenBank/DDBJ databases">
        <title>Black yeast isolated from Biological Soil Crust.</title>
        <authorList>
            <person name="Kurbessoian T."/>
        </authorList>
    </citation>
    <scope>NUCLEOTIDE SEQUENCE [LARGE SCALE GENOMIC DNA]</scope>
    <source>
        <strain evidence="2 3">CCFEE 5522</strain>
    </source>
</reference>
<evidence type="ECO:0000259" key="1">
    <source>
        <dbReference type="Pfam" id="PF04321"/>
    </source>
</evidence>
<keyword evidence="3" id="KW-1185">Reference proteome</keyword>
<dbReference type="Gene3D" id="3.40.50.720">
    <property type="entry name" value="NAD(P)-binding Rossmann-like Domain"/>
    <property type="match status" value="1"/>
</dbReference>
<dbReference type="InterPro" id="IPR036291">
    <property type="entry name" value="NAD(P)-bd_dom_sf"/>
</dbReference>
<dbReference type="GO" id="GO:0006556">
    <property type="term" value="P:S-adenosylmethionine biosynthetic process"/>
    <property type="evidence" value="ECO:0007669"/>
    <property type="project" value="TreeGrafter"/>
</dbReference>
<proteinExistence type="predicted"/>
<dbReference type="GO" id="GO:0048269">
    <property type="term" value="C:methionine adenosyltransferase complex"/>
    <property type="evidence" value="ECO:0007669"/>
    <property type="project" value="TreeGrafter"/>
</dbReference>
<dbReference type="Pfam" id="PF04321">
    <property type="entry name" value="RmlD_sub_bind"/>
    <property type="match status" value="1"/>
</dbReference>
<name>A0AAV9JY36_9PEZI</name>
<evidence type="ECO:0000313" key="2">
    <source>
        <dbReference type="EMBL" id="KAK4550071.1"/>
    </source>
</evidence>
<dbReference type="InterPro" id="IPR029903">
    <property type="entry name" value="RmlD-like-bd"/>
</dbReference>
<sequence length="313" mass="35345">MSDTQTSNEPSRFLIWGQGGWVATHLETLLHSQGKDVTSTGVRMENQAEVCRVLDDVKPTHVINCAGKTGRPNVDWCEDHKLETIRANVIGTLILADECEKRGVHVTIMATGCIYASKYDSTRTQVVNEPFTETDPANFGGSFYSYTKSRVEDVLKHYPNTLILRLRMPVSDDLHPRNFVTKITRYAKVVNVPNSNSILHDLLPCVLALAEHKEVGVVNFTNPGAISHNEVLGLYKEIIDPRYTWQNFTLEEQAKVIKADRSNCELDASKLMGLVKRYQAEGYEVEVPEIHEAYRRCFERMRDGMQMREGAAA</sequence>
<evidence type="ECO:0000313" key="3">
    <source>
        <dbReference type="Proteomes" id="UP001324427"/>
    </source>
</evidence>
<dbReference type="SUPFAM" id="SSF51735">
    <property type="entry name" value="NAD(P)-binding Rossmann-fold domains"/>
    <property type="match status" value="1"/>
</dbReference>
<comment type="caution">
    <text evidence="2">The sequence shown here is derived from an EMBL/GenBank/DDBJ whole genome shotgun (WGS) entry which is preliminary data.</text>
</comment>
<organism evidence="2 3">
    <name type="scientific">Oleoguttula mirabilis</name>
    <dbReference type="NCBI Taxonomy" id="1507867"/>
    <lineage>
        <taxon>Eukaryota</taxon>
        <taxon>Fungi</taxon>
        <taxon>Dikarya</taxon>
        <taxon>Ascomycota</taxon>
        <taxon>Pezizomycotina</taxon>
        <taxon>Dothideomycetes</taxon>
        <taxon>Dothideomycetidae</taxon>
        <taxon>Mycosphaerellales</taxon>
        <taxon>Teratosphaeriaceae</taxon>
        <taxon>Oleoguttula</taxon>
    </lineage>
</organism>
<dbReference type="GO" id="GO:0048270">
    <property type="term" value="F:methionine adenosyltransferase regulator activity"/>
    <property type="evidence" value="ECO:0007669"/>
    <property type="project" value="TreeGrafter"/>
</dbReference>
<dbReference type="AlphaFoldDB" id="A0AAV9JY36"/>
<dbReference type="InterPro" id="IPR005913">
    <property type="entry name" value="dTDP_dehydrorham_reduct"/>
</dbReference>
<dbReference type="EMBL" id="JAVFHQ010000002">
    <property type="protein sequence ID" value="KAK4550071.1"/>
    <property type="molecule type" value="Genomic_DNA"/>
</dbReference>
<protein>
    <recommendedName>
        <fullName evidence="1">RmlD-like substrate binding domain-containing protein</fullName>
    </recommendedName>
</protein>
<feature type="domain" description="RmlD-like substrate binding" evidence="1">
    <location>
        <begin position="12"/>
        <end position="188"/>
    </location>
</feature>
<dbReference type="Proteomes" id="UP001324427">
    <property type="component" value="Unassembled WGS sequence"/>
</dbReference>
<dbReference type="PANTHER" id="PTHR10491">
    <property type="entry name" value="DTDP-4-DEHYDRORHAMNOSE REDUCTASE"/>
    <property type="match status" value="1"/>
</dbReference>
<gene>
    <name evidence="2" type="ORF">LTR36_003038</name>
</gene>
<accession>A0AAV9JY36</accession>